<keyword evidence="3" id="KW-0347">Helicase</keyword>
<reference evidence="3 4" key="1">
    <citation type="submission" date="2016-11" db="EMBL/GenBank/DDBJ databases">
        <authorList>
            <person name="Manzoor S."/>
        </authorList>
    </citation>
    <scope>NUCLEOTIDE SEQUENCE [LARGE SCALE GENOMIC DNA]</scope>
    <source>
        <strain evidence="3">Clostridium ultunense strain Esp</strain>
    </source>
</reference>
<evidence type="ECO:0000313" key="4">
    <source>
        <dbReference type="Proteomes" id="UP000245423"/>
    </source>
</evidence>
<protein>
    <submittedName>
        <fullName evidence="3">Helicase, SNF2/RAD54 family, putative</fullName>
    </submittedName>
</protein>
<dbReference type="AlphaFoldDB" id="A0A1M4PPW0"/>
<keyword evidence="3" id="KW-0547">Nucleotide-binding</keyword>
<evidence type="ECO:0000259" key="2">
    <source>
        <dbReference type="PROSITE" id="PS51194"/>
    </source>
</evidence>
<accession>A0A1M4PPW0</accession>
<dbReference type="GO" id="GO:0004386">
    <property type="term" value="F:helicase activity"/>
    <property type="evidence" value="ECO:0007669"/>
    <property type="project" value="UniProtKB-KW"/>
</dbReference>
<organism evidence="3 4">
    <name type="scientific">[Clostridium] ultunense Esp</name>
    <dbReference type="NCBI Taxonomy" id="1288971"/>
    <lineage>
        <taxon>Bacteria</taxon>
        <taxon>Bacillati</taxon>
        <taxon>Bacillota</taxon>
        <taxon>Tissierellia</taxon>
        <taxon>Tissierellales</taxon>
        <taxon>Tepidimicrobiaceae</taxon>
        <taxon>Schnuerera</taxon>
    </lineage>
</organism>
<dbReference type="EMBL" id="LT669839">
    <property type="protein sequence ID" value="SHD77510.1"/>
    <property type="molecule type" value="Genomic_DNA"/>
</dbReference>
<keyword evidence="4" id="KW-1185">Reference proteome</keyword>
<proteinExistence type="predicted"/>
<dbReference type="PROSITE" id="PS51194">
    <property type="entry name" value="HELICASE_CTER"/>
    <property type="match status" value="1"/>
</dbReference>
<keyword evidence="1" id="KW-0378">Hydrolase</keyword>
<dbReference type="InterPro" id="IPR001650">
    <property type="entry name" value="Helicase_C-like"/>
</dbReference>
<dbReference type="Pfam" id="PF00271">
    <property type="entry name" value="Helicase_C"/>
    <property type="match status" value="1"/>
</dbReference>
<dbReference type="SMART" id="SM00490">
    <property type="entry name" value="HELICc"/>
    <property type="match status" value="1"/>
</dbReference>
<dbReference type="InterPro" id="IPR027417">
    <property type="entry name" value="P-loop_NTPase"/>
</dbReference>
<dbReference type="PANTHER" id="PTHR45766:SF6">
    <property type="entry name" value="SWI_SNF-RELATED MATRIX-ASSOCIATED ACTIN-DEPENDENT REGULATOR OF CHROMATIN SUBFAMILY A-LIKE PROTEIN 1"/>
    <property type="match status" value="1"/>
</dbReference>
<sequence length="519" mass="61058">MESSVEAFRISIEKQIKYCELLLNSIDKGYLICKKYAMENIGQDTDIDIDETIDIDEYDGDINELINNIQSDYEDFEYMLAEVKKIDINKDVKLQVLINKLNGELRNKKVIIFTEYTDTARYIFENVKDKVDSVVEQLDGGKKKSKEKIVKRFAPKANNYDVKDGEEIDILITTDVLSEGQNLQDCNILINYDLSWNPVRIIQREGRIDRVTTKFDDIYIYNFMPEDKLEDLLNLVDRINNKIKYITETIGSESKILTEDEIIKDKVFNDEDTNSLRRLSNARNKSAFIDELEAQKDGMIPTEEYMREDYKTFLLYNDLNKTRSEKIPNGIYSIKKSDTYKGVYMYYKVGDEDFWLFYDSISDSYITNKAKIYQIISEGNHLDIKPLERDINMDVNEILHRGKDFVNSRVQNIIQSQIAVTRISRVQKDIAERIENMFFKAKYRSRITNEQRKIRQKIKKPLHRGTLMKLRELKIESMNDDELLESLDVILSYIELGEMDNNNDLRGKEIELICYEIIL</sequence>
<evidence type="ECO:0000313" key="3">
    <source>
        <dbReference type="EMBL" id="SHD77510.1"/>
    </source>
</evidence>
<dbReference type="PANTHER" id="PTHR45766">
    <property type="entry name" value="DNA ANNEALING HELICASE AND ENDONUCLEASE ZRANB3 FAMILY MEMBER"/>
    <property type="match status" value="1"/>
</dbReference>
<dbReference type="Gene3D" id="3.40.50.300">
    <property type="entry name" value="P-loop containing nucleotide triphosphate hydrolases"/>
    <property type="match status" value="1"/>
</dbReference>
<dbReference type="RefSeq" id="WP_208754633.1">
    <property type="nucleotide sequence ID" value="NZ_LT669839.1"/>
</dbReference>
<dbReference type="CDD" id="cd18793">
    <property type="entry name" value="SF2_C_SNF"/>
    <property type="match status" value="1"/>
</dbReference>
<dbReference type="SUPFAM" id="SSF52540">
    <property type="entry name" value="P-loop containing nucleoside triphosphate hydrolases"/>
    <property type="match status" value="1"/>
</dbReference>
<evidence type="ECO:0000256" key="1">
    <source>
        <dbReference type="ARBA" id="ARBA00022801"/>
    </source>
</evidence>
<feature type="domain" description="Helicase C-terminal" evidence="2">
    <location>
        <begin position="93"/>
        <end position="254"/>
    </location>
</feature>
<dbReference type="Proteomes" id="UP000245423">
    <property type="component" value="Chromosome 1"/>
</dbReference>
<dbReference type="GO" id="GO:0016787">
    <property type="term" value="F:hydrolase activity"/>
    <property type="evidence" value="ECO:0007669"/>
    <property type="project" value="UniProtKB-KW"/>
</dbReference>
<keyword evidence="3" id="KW-0067">ATP-binding</keyword>
<name>A0A1M4PPW0_9FIRM</name>
<dbReference type="InterPro" id="IPR049730">
    <property type="entry name" value="SNF2/RAD54-like_C"/>
</dbReference>
<gene>
    <name evidence="3" type="ORF">CUESP1_2156</name>
</gene>